<dbReference type="OrthoDB" id="10758at10239"/>
<dbReference type="EMBL" id="AY689436">
    <property type="protein sequence ID" value="ABI99289.1"/>
    <property type="molecule type" value="Genomic_DNA"/>
</dbReference>
<gene>
    <name evidence="1" type="ORF">DpV83gp134</name>
</gene>
<accession>Q08FL8</accession>
<dbReference type="Pfam" id="PF05989">
    <property type="entry name" value="Chordopox_A35R"/>
    <property type="match status" value="1"/>
</dbReference>
<protein>
    <recommendedName>
        <fullName evidence="3">MHC class II presentation inhibitor</fullName>
    </recommendedName>
</protein>
<dbReference type="GeneID" id="3346441"/>
<dbReference type="Proteomes" id="UP000000866">
    <property type="component" value="Segment"/>
</dbReference>
<reference evidence="1 2" key="1">
    <citation type="journal article" date="2005" name="J. Virol.">
        <title>Genome of deerpox virus.</title>
        <authorList>
            <person name="Afonso C.L."/>
            <person name="Delhon G."/>
            <person name="Tulman E.R."/>
            <person name="Lu Z."/>
            <person name="Zsak A."/>
            <person name="Becerra V.M."/>
            <person name="Zsak L."/>
            <person name="Kutish G.F."/>
            <person name="Rock D.L."/>
        </authorList>
    </citation>
    <scope>NUCLEOTIDE SEQUENCE [LARGE SCALE GENOMIC DNA]</scope>
    <source>
        <strain evidence="2">Mule deer/United States/W-848-83/1983</strain>
    </source>
</reference>
<evidence type="ECO:0008006" key="3">
    <source>
        <dbReference type="Google" id="ProtNLM"/>
    </source>
</evidence>
<keyword evidence="2" id="KW-1185">Reference proteome</keyword>
<dbReference type="KEGG" id="vg:3346441"/>
<organism evidence="1 2">
    <name type="scientific">Deerpox virus (strain Mule deer/United States/W-848-83/1983)</name>
    <name type="common">DPV</name>
    <dbReference type="NCBI Taxonomy" id="305674"/>
    <lineage>
        <taxon>Viruses</taxon>
        <taxon>Varidnaviria</taxon>
        <taxon>Bamfordvirae</taxon>
        <taxon>Nucleocytoviricota</taxon>
        <taxon>Pokkesviricetes</taxon>
        <taxon>Chitovirales</taxon>
        <taxon>Poxviridae</taxon>
        <taxon>Chordopoxvirinae</taxon>
        <taxon>Cervidpoxvirus</taxon>
        <taxon>Cervidpoxvirus muledeerpox</taxon>
        <taxon>Mule deerpox virus</taxon>
    </lineage>
</organism>
<sequence>MEEDFTTLLTVLGTMRIENKNLIKTYDDLGINIVDDFGPYKLASLEISLVSSELLKTYDLQDCYIAHNGIVLHCSSDNKLNIPVYKVYSVYMSKKSIIICFDECPKLFIDGKSQPFYILSSSLMMDAHIIEVYNLYDEGDYHIILNPSKNFLKYISDRFYLCLIDKNGWAIADGKVKLNIN</sequence>
<evidence type="ECO:0000313" key="1">
    <source>
        <dbReference type="EMBL" id="ABI99289.1"/>
    </source>
</evidence>
<dbReference type="InterPro" id="IPR009247">
    <property type="entry name" value="Chordopox_A35R"/>
</dbReference>
<proteinExistence type="predicted"/>
<dbReference type="RefSeq" id="YP_227509.1">
    <property type="nucleotide sequence ID" value="NC_006966.1"/>
</dbReference>
<name>Q08FL8_DPV83</name>
<organismHost>
    <name type="scientific">Odocoileus hemionus</name>
    <name type="common">Mule deer</name>
    <name type="synonym">Cervus hemionus</name>
    <dbReference type="NCBI Taxonomy" id="9872"/>
</organismHost>
<evidence type="ECO:0000313" key="2">
    <source>
        <dbReference type="Proteomes" id="UP000000866"/>
    </source>
</evidence>